<accession>A0ABP0S7C7</accession>
<proteinExistence type="predicted"/>
<protein>
    <submittedName>
        <fullName evidence="2">Uncharacterized protein</fullName>
    </submittedName>
</protein>
<dbReference type="EMBL" id="CAXAMN010027075">
    <property type="protein sequence ID" value="CAK9108244.1"/>
    <property type="molecule type" value="Genomic_DNA"/>
</dbReference>
<evidence type="ECO:0000313" key="2">
    <source>
        <dbReference type="EMBL" id="CAK9108244.1"/>
    </source>
</evidence>
<feature type="region of interest" description="Disordered" evidence="1">
    <location>
        <begin position="755"/>
        <end position="817"/>
    </location>
</feature>
<sequence>MRYASLAGSHTNAALRALRHEVKLPQDHGSGPLALEGKLSMARARSHDPQLYKAAEEGMIWRIVSKEAAAIEGAPQLIQAASNTSGHLQRGEHEWQILLRMKGMIERSTQPPEWAQVRKDVMRTKPACAEATPYMYQFLLKYMHKSLLAKVESRVKKNVSTKKVLGTEFFVNLSGTSKDWQAQHVWFRRALLGLAYNSEKLVGASDARRILSKEMSPAVAKAEGLMIKMQKLLDSVSIPDESAQQVQTCFEKFQDGLVLEVLEKRKDLTPQSMACEFMDELQEALGKRREYDEFGKIMEEAVLVREQGFVEGASVLRKKDKVRATIESLKGSKVKLSLDTEDVSGYFELSAGSFLRGEWKLVKKHVETTQYEFDTFSDHTALKSDAINLMCAKGEVARRFIELDQQHAKVLEGLKLQVKPSRAVFCTKPFAKNKLILIPSTWKIESKEASSGLSIGTIRDVPLSLLPAFLHSTDGDLTGSFLQPFWMVKRTHVLEDANCEIRPNLTDAENNSIKIPCMYNTCALKPKDELIVYTPQVKVEEEPEPLAPIAVPPPAKRARTKSKDSLDCILPMAEAEVVESENEEELAQQDPLDPACFVMQPTWLLKSGSVKWYPEIDAQGGVDFVRLSKFDRHFVKFCLQRPMDLSRGVGRSANSTLFEDLLALRKTASVASVSAQMEMPDADEPASQRRKKRVRGEDVCLVDPVVKILLPEIEYKGETYPSREVQVLLGVKSKDLWIELSHNNLAYMRALVQKGEGQVPTRKKRASPKKKLKRMTPLAETPSPKKRRRPAGETLSNETEFPNTQVDPSVHHFDVHE</sequence>
<reference evidence="2 3" key="1">
    <citation type="submission" date="2024-02" db="EMBL/GenBank/DDBJ databases">
        <authorList>
            <person name="Chen Y."/>
            <person name="Shah S."/>
            <person name="Dougan E. K."/>
            <person name="Thang M."/>
            <person name="Chan C."/>
        </authorList>
    </citation>
    <scope>NUCLEOTIDE SEQUENCE [LARGE SCALE GENOMIC DNA]</scope>
</reference>
<evidence type="ECO:0000256" key="1">
    <source>
        <dbReference type="SAM" id="MobiDB-lite"/>
    </source>
</evidence>
<organism evidence="2 3">
    <name type="scientific">Durusdinium trenchii</name>
    <dbReference type="NCBI Taxonomy" id="1381693"/>
    <lineage>
        <taxon>Eukaryota</taxon>
        <taxon>Sar</taxon>
        <taxon>Alveolata</taxon>
        <taxon>Dinophyceae</taxon>
        <taxon>Suessiales</taxon>
        <taxon>Symbiodiniaceae</taxon>
        <taxon>Durusdinium</taxon>
    </lineage>
</organism>
<dbReference type="Proteomes" id="UP001642484">
    <property type="component" value="Unassembled WGS sequence"/>
</dbReference>
<evidence type="ECO:0000313" key="3">
    <source>
        <dbReference type="Proteomes" id="UP001642484"/>
    </source>
</evidence>
<feature type="region of interest" description="Disordered" evidence="1">
    <location>
        <begin position="675"/>
        <end position="694"/>
    </location>
</feature>
<keyword evidence="3" id="KW-1185">Reference proteome</keyword>
<name>A0ABP0S7C7_9DINO</name>
<comment type="caution">
    <text evidence="2">The sequence shown here is derived from an EMBL/GenBank/DDBJ whole genome shotgun (WGS) entry which is preliminary data.</text>
</comment>
<gene>
    <name evidence="2" type="ORF">CCMP2556_LOCUS50454</name>
</gene>
<feature type="compositionally biased region" description="Basic residues" evidence="1">
    <location>
        <begin position="761"/>
        <end position="774"/>
    </location>
</feature>
<feature type="compositionally biased region" description="Polar residues" evidence="1">
    <location>
        <begin position="794"/>
        <end position="807"/>
    </location>
</feature>